<comment type="cofactor">
    <cofactor evidence="3">
        <name>pyridoxal 5'-phosphate</name>
        <dbReference type="ChEBI" id="CHEBI:597326"/>
    </cofactor>
</comment>
<proteinExistence type="inferred from homology"/>
<feature type="modified residue" description="N6-(pyridoxal phosphate)lysine" evidence="2 3">
    <location>
        <position position="44"/>
    </location>
</feature>
<dbReference type="GO" id="GO:0030170">
    <property type="term" value="F:pyridoxal phosphate binding"/>
    <property type="evidence" value="ECO:0007669"/>
    <property type="project" value="UniProtKB-UniRule"/>
</dbReference>
<dbReference type="SUPFAM" id="SSF51419">
    <property type="entry name" value="PLP-binding barrel"/>
    <property type="match status" value="1"/>
</dbReference>
<evidence type="ECO:0000256" key="2">
    <source>
        <dbReference type="HAMAP-Rule" id="MF_02087"/>
    </source>
</evidence>
<organism evidence="6 7">
    <name type="scientific">Acinetobacter lwoffii</name>
    <dbReference type="NCBI Taxonomy" id="28090"/>
    <lineage>
        <taxon>Bacteria</taxon>
        <taxon>Pseudomonadati</taxon>
        <taxon>Pseudomonadota</taxon>
        <taxon>Gammaproteobacteria</taxon>
        <taxon>Moraxellales</taxon>
        <taxon>Moraxellaceae</taxon>
        <taxon>Acinetobacter</taxon>
    </lineage>
</organism>
<comment type="similarity">
    <text evidence="2 4">Belongs to the pyridoxal phosphate-binding protein YggS/PROSC family.</text>
</comment>
<dbReference type="Proteomes" id="UP000548425">
    <property type="component" value="Unassembled WGS sequence"/>
</dbReference>
<dbReference type="PANTHER" id="PTHR10146">
    <property type="entry name" value="PROLINE SYNTHETASE CO-TRANSCRIBED BACTERIAL HOMOLOG PROTEIN"/>
    <property type="match status" value="1"/>
</dbReference>
<reference evidence="6 7" key="1">
    <citation type="submission" date="2020-08" db="EMBL/GenBank/DDBJ databases">
        <title>Functional genomics of gut bacteria from endangered species of beetles.</title>
        <authorList>
            <person name="Carlos-Shanley C."/>
        </authorList>
    </citation>
    <scope>NUCLEOTIDE SEQUENCE [LARGE SCALE GENOMIC DNA]</scope>
    <source>
        <strain evidence="6 7">S00127</strain>
    </source>
</reference>
<dbReference type="FunFam" id="3.20.20.10:FF:000018">
    <property type="entry name" value="Pyridoxal phosphate homeostasis protein"/>
    <property type="match status" value="1"/>
</dbReference>
<sequence>MNEMRTPSMNMLQQSRNQVLVQIETACIQAGREADAVQLLAVSKTQPSSVLAEMYQAGQRAFGENYLQEALEKITALKELEIEWHFIGHVQRNKTKALAENFAWVHGVDRLIIAERLSNQRGDNQSALNICIQVNIDGQDTKDGCQPEEVAELVAQISQLPNVRLRGLMVIPAPNNPQAFADAKVLFDAVKVQHAHPEDWDTLSMGMSGDMTEAIAAGSTMVRVGTALFGARPKKDV</sequence>
<comment type="caution">
    <text evidence="6">The sequence shown here is derived from an EMBL/GenBank/DDBJ whole genome shotgun (WGS) entry which is preliminary data.</text>
</comment>
<evidence type="ECO:0000259" key="5">
    <source>
        <dbReference type="Pfam" id="PF01168"/>
    </source>
</evidence>
<evidence type="ECO:0000256" key="3">
    <source>
        <dbReference type="PIRSR" id="PIRSR004848-1"/>
    </source>
</evidence>
<dbReference type="AlphaFoldDB" id="A0AAW3VHT6"/>
<evidence type="ECO:0000256" key="4">
    <source>
        <dbReference type="RuleBase" id="RU004514"/>
    </source>
</evidence>
<dbReference type="CDD" id="cd06824">
    <property type="entry name" value="PLPDE_III_Yggs_like"/>
    <property type="match status" value="1"/>
</dbReference>
<accession>A0AAW3VHT6</accession>
<dbReference type="InterPro" id="IPR029066">
    <property type="entry name" value="PLP-binding_barrel"/>
</dbReference>
<evidence type="ECO:0000256" key="1">
    <source>
        <dbReference type="ARBA" id="ARBA00022898"/>
    </source>
</evidence>
<evidence type="ECO:0000313" key="6">
    <source>
        <dbReference type="EMBL" id="MBB6364643.1"/>
    </source>
</evidence>
<keyword evidence="1 2" id="KW-0663">Pyridoxal phosphate</keyword>
<name>A0AAW3VHT6_ACILW</name>
<gene>
    <name evidence="6" type="ORF">HNP34_002798</name>
</gene>
<dbReference type="Gene3D" id="3.20.20.10">
    <property type="entry name" value="Alanine racemase"/>
    <property type="match status" value="1"/>
</dbReference>
<protein>
    <recommendedName>
        <fullName evidence="2">Pyridoxal phosphate homeostasis protein</fullName>
        <shortName evidence="2">PLP homeostasis protein</shortName>
    </recommendedName>
</protein>
<feature type="domain" description="Alanine racemase N-terminal" evidence="5">
    <location>
        <begin position="36"/>
        <end position="233"/>
    </location>
</feature>
<dbReference type="InterPro" id="IPR001608">
    <property type="entry name" value="Ala_racemase_N"/>
</dbReference>
<dbReference type="EMBL" id="JACHLA010000024">
    <property type="protein sequence ID" value="MBB6364643.1"/>
    <property type="molecule type" value="Genomic_DNA"/>
</dbReference>
<dbReference type="NCBIfam" id="TIGR00044">
    <property type="entry name" value="YggS family pyridoxal phosphate-dependent enzyme"/>
    <property type="match status" value="1"/>
</dbReference>
<evidence type="ECO:0000313" key="7">
    <source>
        <dbReference type="Proteomes" id="UP000548425"/>
    </source>
</evidence>
<dbReference type="InterPro" id="IPR011078">
    <property type="entry name" value="PyrdxlP_homeostasis"/>
</dbReference>
<comment type="function">
    <text evidence="2">Pyridoxal 5'-phosphate (PLP)-binding protein, which is involved in PLP homeostasis.</text>
</comment>
<dbReference type="PROSITE" id="PS01211">
    <property type="entry name" value="UPF0001"/>
    <property type="match status" value="1"/>
</dbReference>
<dbReference type="Pfam" id="PF01168">
    <property type="entry name" value="Ala_racemase_N"/>
    <property type="match status" value="1"/>
</dbReference>
<dbReference type="PANTHER" id="PTHR10146:SF14">
    <property type="entry name" value="PYRIDOXAL PHOSPHATE HOMEOSTASIS PROTEIN"/>
    <property type="match status" value="1"/>
</dbReference>
<dbReference type="PIRSF" id="PIRSF004848">
    <property type="entry name" value="YBL036c_PLPDEIII"/>
    <property type="match status" value="1"/>
</dbReference>
<dbReference type="HAMAP" id="MF_02087">
    <property type="entry name" value="PLP_homeostasis"/>
    <property type="match status" value="1"/>
</dbReference>